<evidence type="ECO:0000259" key="1">
    <source>
        <dbReference type="PROSITE" id="PS50975"/>
    </source>
</evidence>
<dbReference type="SUPFAM" id="SSF56059">
    <property type="entry name" value="Glutathione synthetase ATP-binding domain-like"/>
    <property type="match status" value="1"/>
</dbReference>
<reference evidence="2" key="1">
    <citation type="journal article" date="2015" name="Nature">
        <title>Complex archaea that bridge the gap between prokaryotes and eukaryotes.</title>
        <authorList>
            <person name="Spang A."/>
            <person name="Saw J.H."/>
            <person name="Jorgensen S.L."/>
            <person name="Zaremba-Niedzwiedzka K."/>
            <person name="Martijn J."/>
            <person name="Lind A.E."/>
            <person name="van Eijk R."/>
            <person name="Schleper C."/>
            <person name="Guy L."/>
            <person name="Ettema T.J."/>
        </authorList>
    </citation>
    <scope>NUCLEOTIDE SEQUENCE</scope>
</reference>
<dbReference type="GO" id="GO:0016879">
    <property type="term" value="F:ligase activity, forming carbon-nitrogen bonds"/>
    <property type="evidence" value="ECO:0007669"/>
    <property type="project" value="TreeGrafter"/>
</dbReference>
<organism evidence="2">
    <name type="scientific">marine sediment metagenome</name>
    <dbReference type="NCBI Taxonomy" id="412755"/>
    <lineage>
        <taxon>unclassified sequences</taxon>
        <taxon>metagenomes</taxon>
        <taxon>ecological metagenomes</taxon>
    </lineage>
</organism>
<name>A0A0F9FMA9_9ZZZZ</name>
<protein>
    <recommendedName>
        <fullName evidence="1">ATP-grasp domain-containing protein</fullName>
    </recommendedName>
</protein>
<sequence>MKFCVLVEGRYLGQRMPRDVVSYLWQAGHQADIVCSDGLLFDCATTDSLGFEACDAVISRDRSLMGLFLLAWAEKLGLPIVNPRAAIEKVRNKAEMTAALAAAGIPMPETVVCRTIEQLWDLRPSFFPFLVKPNFGDNAAGIQMVIDRFDLRGVRSSDDSVVVVQKFVPNDGTDLKLYVAGERVWAVRKTSPWPQNGQSQCSQVPLDQEMRSVALRCGHALGLDVYGVDALPTLRGIRVLEVNEFPNFTGVAAAPQAVADVLLARASGRRAPMSGQSRL</sequence>
<feature type="domain" description="ATP-grasp" evidence="1">
    <location>
        <begin position="97"/>
        <end position="272"/>
    </location>
</feature>
<dbReference type="Gene3D" id="3.30.470.20">
    <property type="entry name" value="ATP-grasp fold, B domain"/>
    <property type="match status" value="1"/>
</dbReference>
<dbReference type="Gene3D" id="3.40.50.20">
    <property type="match status" value="1"/>
</dbReference>
<dbReference type="AlphaFoldDB" id="A0A0F9FMA9"/>
<dbReference type="PROSITE" id="PS50975">
    <property type="entry name" value="ATP_GRASP"/>
    <property type="match status" value="1"/>
</dbReference>
<dbReference type="GO" id="GO:0046872">
    <property type="term" value="F:metal ion binding"/>
    <property type="evidence" value="ECO:0007669"/>
    <property type="project" value="InterPro"/>
</dbReference>
<dbReference type="InterPro" id="IPR013651">
    <property type="entry name" value="ATP-grasp_RimK-type"/>
</dbReference>
<dbReference type="GO" id="GO:0005524">
    <property type="term" value="F:ATP binding"/>
    <property type="evidence" value="ECO:0007669"/>
    <property type="project" value="InterPro"/>
</dbReference>
<dbReference type="EMBL" id="LAZR01023103">
    <property type="protein sequence ID" value="KKL79656.1"/>
    <property type="molecule type" value="Genomic_DNA"/>
</dbReference>
<dbReference type="InterPro" id="IPR011761">
    <property type="entry name" value="ATP-grasp"/>
</dbReference>
<dbReference type="PANTHER" id="PTHR21621">
    <property type="entry name" value="RIBOSOMAL PROTEIN S6 MODIFICATION PROTEIN"/>
    <property type="match status" value="1"/>
</dbReference>
<dbReference type="Pfam" id="PF08443">
    <property type="entry name" value="RimK"/>
    <property type="match status" value="1"/>
</dbReference>
<accession>A0A0F9FMA9</accession>
<dbReference type="PANTHER" id="PTHR21621:SF0">
    <property type="entry name" value="BETA-CITRYLGLUTAMATE SYNTHASE B-RELATED"/>
    <property type="match status" value="1"/>
</dbReference>
<evidence type="ECO:0000313" key="2">
    <source>
        <dbReference type="EMBL" id="KKL79656.1"/>
    </source>
</evidence>
<gene>
    <name evidence="2" type="ORF">LCGC14_2012630</name>
</gene>
<dbReference type="GO" id="GO:0005737">
    <property type="term" value="C:cytoplasm"/>
    <property type="evidence" value="ECO:0007669"/>
    <property type="project" value="TreeGrafter"/>
</dbReference>
<proteinExistence type="predicted"/>
<comment type="caution">
    <text evidence="2">The sequence shown here is derived from an EMBL/GenBank/DDBJ whole genome shotgun (WGS) entry which is preliminary data.</text>
</comment>